<dbReference type="Pfam" id="PF00481">
    <property type="entry name" value="PP2C"/>
    <property type="match status" value="1"/>
</dbReference>
<dbReference type="PANTHER" id="PTHR47992">
    <property type="entry name" value="PROTEIN PHOSPHATASE"/>
    <property type="match status" value="1"/>
</dbReference>
<dbReference type="InterPro" id="IPR015655">
    <property type="entry name" value="PP2C"/>
</dbReference>
<dbReference type="Gramene" id="Os12t0198200-00">
    <property type="protein sequence ID" value="Os12t0198200-00"/>
    <property type="gene ID" value="Os12g0198200"/>
</dbReference>
<feature type="domain" description="PPM-type phosphatase" evidence="6">
    <location>
        <begin position="1"/>
        <end position="171"/>
    </location>
</feature>
<evidence type="ECO:0000256" key="2">
    <source>
        <dbReference type="ARBA" id="ARBA00022801"/>
    </source>
</evidence>
<dbReference type="InterPro" id="IPR001932">
    <property type="entry name" value="PPM-type_phosphatase-like_dom"/>
</dbReference>
<comment type="catalytic activity">
    <reaction evidence="5">
        <text>O-phospho-L-threonyl-[protein] + H2O = L-threonyl-[protein] + phosphate</text>
        <dbReference type="Rhea" id="RHEA:47004"/>
        <dbReference type="Rhea" id="RHEA-COMP:11060"/>
        <dbReference type="Rhea" id="RHEA-COMP:11605"/>
        <dbReference type="ChEBI" id="CHEBI:15377"/>
        <dbReference type="ChEBI" id="CHEBI:30013"/>
        <dbReference type="ChEBI" id="CHEBI:43474"/>
        <dbReference type="ChEBI" id="CHEBI:61977"/>
        <dbReference type="EC" id="3.1.3.16"/>
    </reaction>
</comment>
<gene>
    <name evidence="7" type="ordered locus">Os12g0198200</name>
    <name evidence="7" type="ORF">OSNPB_120198200</name>
</gene>
<sequence length="177" mass="18075">GVRGGACAATALVKDGELYVSNVGDCRAVLGSRGGVATALTSDHTPGREDERLRIESTGGYVSCGGSGVWRVQDSLAVSRAFGDAGVKQWVTCEPETARVSLAADGDCRFLVLASDGLWCKVSNQEAVDAVAAAAAAAAGVAGSTDPCKELAAMARSRGSRDDITVMVVDLQPFLPV</sequence>
<reference evidence="7 8" key="3">
    <citation type="journal article" date="2013" name="Rice">
        <title>Improvement of the Oryza sativa Nipponbare reference genome using next generation sequence and optical map data.</title>
        <authorList>
            <person name="Kawahara Y."/>
            <person name="de la Bastide M."/>
            <person name="Hamilton J.P."/>
            <person name="Kanamori H."/>
            <person name="McCombie W.R."/>
            <person name="Ouyang S."/>
            <person name="Schwartz D.C."/>
            <person name="Tanaka T."/>
            <person name="Wu J."/>
            <person name="Zhou S."/>
            <person name="Childs K.L."/>
            <person name="Davidson R.M."/>
            <person name="Lin H."/>
            <person name="Quesada-Ocampo L."/>
            <person name="Vaillancourt B."/>
            <person name="Sakai H."/>
            <person name="Lee S.S."/>
            <person name="Kim J."/>
            <person name="Numa H."/>
            <person name="Itoh T."/>
            <person name="Buell C.R."/>
            <person name="Matsumoto T."/>
        </authorList>
    </citation>
    <scope>NUCLEOTIDE SEQUENCE [LARGE SCALE GENOMIC DNA]</scope>
    <source>
        <strain evidence="8">cv. Nipponbare</strain>
    </source>
</reference>
<comment type="catalytic activity">
    <reaction evidence="4">
        <text>O-phospho-L-seryl-[protein] + H2O = L-seryl-[protein] + phosphate</text>
        <dbReference type="Rhea" id="RHEA:20629"/>
        <dbReference type="Rhea" id="RHEA-COMP:9863"/>
        <dbReference type="Rhea" id="RHEA-COMP:11604"/>
        <dbReference type="ChEBI" id="CHEBI:15377"/>
        <dbReference type="ChEBI" id="CHEBI:29999"/>
        <dbReference type="ChEBI" id="CHEBI:43474"/>
        <dbReference type="ChEBI" id="CHEBI:83421"/>
        <dbReference type="EC" id="3.1.3.16"/>
    </reaction>
</comment>
<dbReference type="SUPFAM" id="SSF81606">
    <property type="entry name" value="PP2C-like"/>
    <property type="match status" value="1"/>
</dbReference>
<keyword evidence="8" id="KW-1185">Reference proteome</keyword>
<dbReference type="AlphaFoldDB" id="A0A0P0Y7W8"/>
<accession>A0A0P0Y7W8</accession>
<name>A0A0P0Y7W8_ORYSJ</name>
<organism evidence="7 8">
    <name type="scientific">Oryza sativa subsp. japonica</name>
    <name type="common">Rice</name>
    <dbReference type="NCBI Taxonomy" id="39947"/>
    <lineage>
        <taxon>Eukaryota</taxon>
        <taxon>Viridiplantae</taxon>
        <taxon>Streptophyta</taxon>
        <taxon>Embryophyta</taxon>
        <taxon>Tracheophyta</taxon>
        <taxon>Spermatophyta</taxon>
        <taxon>Magnoliopsida</taxon>
        <taxon>Liliopsida</taxon>
        <taxon>Poales</taxon>
        <taxon>Poaceae</taxon>
        <taxon>BOP clade</taxon>
        <taxon>Oryzoideae</taxon>
        <taxon>Oryzeae</taxon>
        <taxon>Oryzinae</taxon>
        <taxon>Oryza</taxon>
        <taxon>Oryza sativa</taxon>
    </lineage>
</organism>
<dbReference type="InterPro" id="IPR036457">
    <property type="entry name" value="PPM-type-like_dom_sf"/>
</dbReference>
<evidence type="ECO:0000313" key="7">
    <source>
        <dbReference type="EMBL" id="BAT16253.1"/>
    </source>
</evidence>
<dbReference type="CDD" id="cd00143">
    <property type="entry name" value="PP2Cc"/>
    <property type="match status" value="1"/>
</dbReference>
<feature type="non-terminal residue" evidence="7">
    <location>
        <position position="177"/>
    </location>
</feature>
<dbReference type="EC" id="3.1.3.16" evidence="1"/>
<dbReference type="SMART" id="SM00332">
    <property type="entry name" value="PP2Cc"/>
    <property type="match status" value="1"/>
</dbReference>
<evidence type="ECO:0000256" key="5">
    <source>
        <dbReference type="ARBA" id="ARBA00048336"/>
    </source>
</evidence>
<proteinExistence type="predicted"/>
<evidence type="ECO:0000256" key="4">
    <source>
        <dbReference type="ARBA" id="ARBA00047761"/>
    </source>
</evidence>
<keyword evidence="3" id="KW-0904">Protein phosphatase</keyword>
<evidence type="ECO:0000313" key="8">
    <source>
        <dbReference type="Proteomes" id="UP000059680"/>
    </source>
</evidence>
<dbReference type="EMBL" id="AP014968">
    <property type="protein sequence ID" value="BAT16253.1"/>
    <property type="molecule type" value="Genomic_DNA"/>
</dbReference>
<protein>
    <recommendedName>
        <fullName evidence="1">protein-serine/threonine phosphatase</fullName>
        <ecNumber evidence="1">3.1.3.16</ecNumber>
    </recommendedName>
</protein>
<dbReference type="Gene3D" id="3.60.40.10">
    <property type="entry name" value="PPM-type phosphatase domain"/>
    <property type="match status" value="1"/>
</dbReference>
<keyword evidence="2" id="KW-0378">Hydrolase</keyword>
<dbReference type="OMA" id="CEEIMTH"/>
<reference evidence="7 8" key="2">
    <citation type="journal article" date="2013" name="Plant Cell Physiol.">
        <title>Rice Annotation Project Database (RAP-DB): an integrative and interactive database for rice genomics.</title>
        <authorList>
            <person name="Sakai H."/>
            <person name="Lee S.S."/>
            <person name="Tanaka T."/>
            <person name="Numa H."/>
            <person name="Kim J."/>
            <person name="Kawahara Y."/>
            <person name="Wakimoto H."/>
            <person name="Yang C.C."/>
            <person name="Iwamoto M."/>
            <person name="Abe T."/>
            <person name="Yamada Y."/>
            <person name="Muto A."/>
            <person name="Inokuchi H."/>
            <person name="Ikemura T."/>
            <person name="Matsumoto T."/>
            <person name="Sasaki T."/>
            <person name="Itoh T."/>
        </authorList>
    </citation>
    <scope>NUCLEOTIDE SEQUENCE [LARGE SCALE GENOMIC DNA]</scope>
    <source>
        <strain evidence="8">cv. Nipponbare</strain>
    </source>
</reference>
<evidence type="ECO:0000259" key="6">
    <source>
        <dbReference type="PROSITE" id="PS51746"/>
    </source>
</evidence>
<dbReference type="GO" id="GO:0004722">
    <property type="term" value="F:protein serine/threonine phosphatase activity"/>
    <property type="evidence" value="ECO:0007669"/>
    <property type="project" value="UniProtKB-EC"/>
</dbReference>
<reference evidence="8" key="1">
    <citation type="journal article" date="2005" name="Nature">
        <title>The map-based sequence of the rice genome.</title>
        <authorList>
            <consortium name="International rice genome sequencing project (IRGSP)"/>
            <person name="Matsumoto T."/>
            <person name="Wu J."/>
            <person name="Kanamori H."/>
            <person name="Katayose Y."/>
            <person name="Fujisawa M."/>
            <person name="Namiki N."/>
            <person name="Mizuno H."/>
            <person name="Yamamoto K."/>
            <person name="Antonio B.A."/>
            <person name="Baba T."/>
            <person name="Sakata K."/>
            <person name="Nagamura Y."/>
            <person name="Aoki H."/>
            <person name="Arikawa K."/>
            <person name="Arita K."/>
            <person name="Bito T."/>
            <person name="Chiden Y."/>
            <person name="Fujitsuka N."/>
            <person name="Fukunaka R."/>
            <person name="Hamada M."/>
            <person name="Harada C."/>
            <person name="Hayashi A."/>
            <person name="Hijishita S."/>
            <person name="Honda M."/>
            <person name="Hosokawa S."/>
            <person name="Ichikawa Y."/>
            <person name="Idonuma A."/>
            <person name="Iijima M."/>
            <person name="Ikeda M."/>
            <person name="Ikeno M."/>
            <person name="Ito K."/>
            <person name="Ito S."/>
            <person name="Ito T."/>
            <person name="Ito Y."/>
            <person name="Ito Y."/>
            <person name="Iwabuchi A."/>
            <person name="Kamiya K."/>
            <person name="Karasawa W."/>
            <person name="Kurita K."/>
            <person name="Katagiri S."/>
            <person name="Kikuta A."/>
            <person name="Kobayashi H."/>
            <person name="Kobayashi N."/>
            <person name="Machita K."/>
            <person name="Maehara T."/>
            <person name="Masukawa M."/>
            <person name="Mizubayashi T."/>
            <person name="Mukai Y."/>
            <person name="Nagasaki H."/>
            <person name="Nagata Y."/>
            <person name="Naito S."/>
            <person name="Nakashima M."/>
            <person name="Nakama Y."/>
            <person name="Nakamichi Y."/>
            <person name="Nakamura M."/>
            <person name="Meguro A."/>
            <person name="Negishi M."/>
            <person name="Ohta I."/>
            <person name="Ohta T."/>
            <person name="Okamoto M."/>
            <person name="Ono N."/>
            <person name="Saji S."/>
            <person name="Sakaguchi M."/>
            <person name="Sakai K."/>
            <person name="Shibata M."/>
            <person name="Shimokawa T."/>
            <person name="Song J."/>
            <person name="Takazaki Y."/>
            <person name="Terasawa K."/>
            <person name="Tsugane M."/>
            <person name="Tsuji K."/>
            <person name="Ueda S."/>
            <person name="Waki K."/>
            <person name="Yamagata H."/>
            <person name="Yamamoto M."/>
            <person name="Yamamoto S."/>
            <person name="Yamane H."/>
            <person name="Yoshiki S."/>
            <person name="Yoshihara R."/>
            <person name="Yukawa K."/>
            <person name="Zhong H."/>
            <person name="Yano M."/>
            <person name="Yuan Q."/>
            <person name="Ouyang S."/>
            <person name="Liu J."/>
            <person name="Jones K.M."/>
            <person name="Gansberger K."/>
            <person name="Moffat K."/>
            <person name="Hill J."/>
            <person name="Bera J."/>
            <person name="Fadrosh D."/>
            <person name="Jin S."/>
            <person name="Johri S."/>
            <person name="Kim M."/>
            <person name="Overton L."/>
            <person name="Reardon M."/>
            <person name="Tsitrin T."/>
            <person name="Vuong H."/>
            <person name="Weaver B."/>
            <person name="Ciecko A."/>
            <person name="Tallon L."/>
            <person name="Jackson J."/>
            <person name="Pai G."/>
            <person name="Aken S.V."/>
            <person name="Utterback T."/>
            <person name="Reidmuller S."/>
            <person name="Feldblyum T."/>
            <person name="Hsiao J."/>
            <person name="Zismann V."/>
            <person name="Iobst S."/>
            <person name="de Vazeille A.R."/>
            <person name="Buell C.R."/>
            <person name="Ying K."/>
            <person name="Li Y."/>
            <person name="Lu T."/>
            <person name="Huang Y."/>
            <person name="Zhao Q."/>
            <person name="Feng Q."/>
            <person name="Zhang L."/>
            <person name="Zhu J."/>
            <person name="Weng Q."/>
            <person name="Mu J."/>
            <person name="Lu Y."/>
            <person name="Fan D."/>
            <person name="Liu Y."/>
            <person name="Guan J."/>
            <person name="Zhang Y."/>
            <person name="Yu S."/>
            <person name="Liu X."/>
            <person name="Zhang Y."/>
            <person name="Hong G."/>
            <person name="Han B."/>
            <person name="Choisne N."/>
            <person name="Demange N."/>
            <person name="Orjeda G."/>
            <person name="Samain S."/>
            <person name="Cattolico L."/>
            <person name="Pelletier E."/>
            <person name="Couloux A."/>
            <person name="Segurens B."/>
            <person name="Wincker P."/>
            <person name="D'Hont A."/>
            <person name="Scarpelli C."/>
            <person name="Weissenbach J."/>
            <person name="Salanoubat M."/>
            <person name="Quetier F."/>
            <person name="Yu Y."/>
            <person name="Kim H.R."/>
            <person name="Rambo T."/>
            <person name="Currie J."/>
            <person name="Collura K."/>
            <person name="Luo M."/>
            <person name="Yang T."/>
            <person name="Ammiraju J.S.S."/>
            <person name="Engler F."/>
            <person name="Soderlund C."/>
            <person name="Wing R.A."/>
            <person name="Palmer L.E."/>
            <person name="de la Bastide M."/>
            <person name="Spiegel L."/>
            <person name="Nascimento L."/>
            <person name="Zutavern T."/>
            <person name="O'Shaughnessy A."/>
            <person name="Dike S."/>
            <person name="Dedhia N."/>
            <person name="Preston R."/>
            <person name="Balija V."/>
            <person name="McCombie W.R."/>
            <person name="Chow T."/>
            <person name="Chen H."/>
            <person name="Chung M."/>
            <person name="Chen C."/>
            <person name="Shaw J."/>
            <person name="Wu H."/>
            <person name="Hsiao K."/>
            <person name="Chao Y."/>
            <person name="Chu M."/>
            <person name="Cheng C."/>
            <person name="Hour A."/>
            <person name="Lee P."/>
            <person name="Lin S."/>
            <person name="Lin Y."/>
            <person name="Liou J."/>
            <person name="Liu S."/>
            <person name="Hsing Y."/>
            <person name="Raghuvanshi S."/>
            <person name="Mohanty A."/>
            <person name="Bharti A.K."/>
            <person name="Gaur A."/>
            <person name="Gupta V."/>
            <person name="Kumar D."/>
            <person name="Ravi V."/>
            <person name="Vij S."/>
            <person name="Kapur A."/>
            <person name="Khurana P."/>
            <person name="Khurana P."/>
            <person name="Khurana J.P."/>
            <person name="Tyagi A.K."/>
            <person name="Gaikwad K."/>
            <person name="Singh A."/>
            <person name="Dalal V."/>
            <person name="Srivastava S."/>
            <person name="Dixit A."/>
            <person name="Pal A.K."/>
            <person name="Ghazi I.A."/>
            <person name="Yadav M."/>
            <person name="Pandit A."/>
            <person name="Bhargava A."/>
            <person name="Sureshbabu K."/>
            <person name="Batra K."/>
            <person name="Sharma T.R."/>
            <person name="Mohapatra T."/>
            <person name="Singh N.K."/>
            <person name="Messing J."/>
            <person name="Nelson A.B."/>
            <person name="Fuks G."/>
            <person name="Kavchok S."/>
            <person name="Keizer G."/>
            <person name="Linton E."/>
            <person name="Llaca V."/>
            <person name="Song R."/>
            <person name="Tanyolac B."/>
            <person name="Young S."/>
            <person name="Ho-Il K."/>
            <person name="Hahn J.H."/>
            <person name="Sangsakoo G."/>
            <person name="Vanavichit A."/>
            <person name="de Mattos Luiz.A.T."/>
            <person name="Zimmer P.D."/>
            <person name="Malone G."/>
            <person name="Dellagostin O."/>
            <person name="de Oliveira A.C."/>
            <person name="Bevan M."/>
            <person name="Bancroft I."/>
            <person name="Minx P."/>
            <person name="Cordum H."/>
            <person name="Wilson R."/>
            <person name="Cheng Z."/>
            <person name="Jin W."/>
            <person name="Jiang J."/>
            <person name="Leong S.A."/>
            <person name="Iwama H."/>
            <person name="Gojobori T."/>
            <person name="Itoh T."/>
            <person name="Niimura Y."/>
            <person name="Fujii Y."/>
            <person name="Habara T."/>
            <person name="Sakai H."/>
            <person name="Sato Y."/>
            <person name="Wilson G."/>
            <person name="Kumar K."/>
            <person name="McCouch S."/>
            <person name="Juretic N."/>
            <person name="Hoen D."/>
            <person name="Wright S."/>
            <person name="Bruskiewich R."/>
            <person name="Bureau T."/>
            <person name="Miyao A."/>
            <person name="Hirochika H."/>
            <person name="Nishikawa T."/>
            <person name="Kadowaki K."/>
            <person name="Sugiura M."/>
            <person name="Burr B."/>
            <person name="Sasaki T."/>
        </authorList>
    </citation>
    <scope>NUCLEOTIDE SEQUENCE [LARGE SCALE GENOMIC DNA]</scope>
    <source>
        <strain evidence="8">cv. Nipponbare</strain>
    </source>
</reference>
<dbReference type="PROSITE" id="PS51746">
    <property type="entry name" value="PPM_2"/>
    <property type="match status" value="1"/>
</dbReference>
<dbReference type="Proteomes" id="UP000059680">
    <property type="component" value="Chromosome 12"/>
</dbReference>
<evidence type="ECO:0000256" key="1">
    <source>
        <dbReference type="ARBA" id="ARBA00013081"/>
    </source>
</evidence>
<evidence type="ECO:0000256" key="3">
    <source>
        <dbReference type="ARBA" id="ARBA00022912"/>
    </source>
</evidence>